<proteinExistence type="predicted"/>
<name>A0AAV4VBM3_CAEEX</name>
<organism evidence="1 2">
    <name type="scientific">Caerostris extrusa</name>
    <name type="common">Bark spider</name>
    <name type="synonym">Caerostris bankana</name>
    <dbReference type="NCBI Taxonomy" id="172846"/>
    <lineage>
        <taxon>Eukaryota</taxon>
        <taxon>Metazoa</taxon>
        <taxon>Ecdysozoa</taxon>
        <taxon>Arthropoda</taxon>
        <taxon>Chelicerata</taxon>
        <taxon>Arachnida</taxon>
        <taxon>Araneae</taxon>
        <taxon>Araneomorphae</taxon>
        <taxon>Entelegynae</taxon>
        <taxon>Araneoidea</taxon>
        <taxon>Araneidae</taxon>
        <taxon>Caerostris</taxon>
    </lineage>
</organism>
<gene>
    <name evidence="1" type="primary">CASQ1</name>
    <name evidence="1" type="ORF">CEXT_11441</name>
</gene>
<dbReference type="InterPro" id="IPR013783">
    <property type="entry name" value="Ig-like_fold"/>
</dbReference>
<evidence type="ECO:0000313" key="2">
    <source>
        <dbReference type="Proteomes" id="UP001054945"/>
    </source>
</evidence>
<dbReference type="Proteomes" id="UP001054945">
    <property type="component" value="Unassembled WGS sequence"/>
</dbReference>
<dbReference type="SUPFAM" id="SSF48726">
    <property type="entry name" value="Immunoglobulin"/>
    <property type="match status" value="1"/>
</dbReference>
<comment type="caution">
    <text evidence="1">The sequence shown here is derived from an EMBL/GenBank/DDBJ whole genome shotgun (WGS) entry which is preliminary data.</text>
</comment>
<dbReference type="EMBL" id="BPLR01014194">
    <property type="protein sequence ID" value="GIY67054.1"/>
    <property type="molecule type" value="Genomic_DNA"/>
</dbReference>
<reference evidence="1 2" key="1">
    <citation type="submission" date="2021-06" db="EMBL/GenBank/DDBJ databases">
        <title>Caerostris extrusa draft genome.</title>
        <authorList>
            <person name="Kono N."/>
            <person name="Arakawa K."/>
        </authorList>
    </citation>
    <scope>NUCLEOTIDE SEQUENCE [LARGE SCALE GENOMIC DNA]</scope>
</reference>
<protein>
    <submittedName>
        <fullName evidence="1">Calsequestrin</fullName>
    </submittedName>
</protein>
<dbReference type="Gene3D" id="2.60.40.10">
    <property type="entry name" value="Immunoglobulins"/>
    <property type="match status" value="1"/>
</dbReference>
<dbReference type="AlphaFoldDB" id="A0AAV4VBM3"/>
<dbReference type="InterPro" id="IPR036179">
    <property type="entry name" value="Ig-like_dom_sf"/>
</dbReference>
<accession>A0AAV4VBM3</accession>
<keyword evidence="2" id="KW-1185">Reference proteome</keyword>
<sequence length="100" mass="11010">MYLKGAQVFVQTPTSQTVAENSDIVLECYENPVGEIAFWLKDGKNIGYNLDRYQHYNWRGDRLAGDCSLVIIGAKAGRDNVKVLITAAEPSSSGTVKTEL</sequence>
<evidence type="ECO:0000313" key="1">
    <source>
        <dbReference type="EMBL" id="GIY67054.1"/>
    </source>
</evidence>